<dbReference type="EMBL" id="JBHLUX010000008">
    <property type="protein sequence ID" value="MFC0469626.1"/>
    <property type="molecule type" value="Genomic_DNA"/>
</dbReference>
<dbReference type="Proteomes" id="UP001589838">
    <property type="component" value="Unassembled WGS sequence"/>
</dbReference>
<keyword evidence="3" id="KW-0560">Oxidoreductase</keyword>
<feature type="domain" description="Fatty acid desaturase" evidence="2">
    <location>
        <begin position="54"/>
        <end position="291"/>
    </location>
</feature>
<organism evidence="3 4">
    <name type="scientific">Halalkalibacter kiskunsagensis</name>
    <dbReference type="NCBI Taxonomy" id="1548599"/>
    <lineage>
        <taxon>Bacteria</taxon>
        <taxon>Bacillati</taxon>
        <taxon>Bacillota</taxon>
        <taxon>Bacilli</taxon>
        <taxon>Bacillales</taxon>
        <taxon>Bacillaceae</taxon>
        <taxon>Halalkalibacter</taxon>
    </lineage>
</organism>
<feature type="transmembrane region" description="Helical" evidence="1">
    <location>
        <begin position="155"/>
        <end position="172"/>
    </location>
</feature>
<dbReference type="PANTHER" id="PTHR19353">
    <property type="entry name" value="FATTY ACID DESATURASE 2"/>
    <property type="match status" value="1"/>
</dbReference>
<feature type="transmembrane region" description="Helical" evidence="1">
    <location>
        <begin position="28"/>
        <end position="47"/>
    </location>
</feature>
<dbReference type="EC" id="1.14.19.-" evidence="3"/>
<sequence>MSEQSKYEIREWKKKLAPFESPRITASVWQILNSVGPFLLLWFLAYISLEISYWLTLLCAIPAAGFLVRIFIIFHDCTHYSFFKSRKANETVGMITGLFTFCAFEQWKRSHTTHHASNGNLEKRGVGDVWTMTLQEYTDASSFKRLLYRTYRNPIVMFLVGPLYIFLVDYRFNTKGASLKERRHVWITNIVLVSIILILGLTLGWKAFLLVQLPIFYVATFSGVWLFYVQHQFEDGYFEHNDNWNFVEAALKGSSYYKLPKILQWFSGNIGYHHVHHLNSRVPNYQLEAAHLSDPQFNNVPTLTLLTSLKSLTFKLWDDQAGKFIGNRDIRTFIRGQSSKVKSPL</sequence>
<dbReference type="Pfam" id="PF00487">
    <property type="entry name" value="FA_desaturase"/>
    <property type="match status" value="1"/>
</dbReference>
<protein>
    <submittedName>
        <fullName evidence="3">Fatty acid desaturase</fullName>
        <ecNumber evidence="3">1.14.19.-</ecNumber>
    </submittedName>
</protein>
<dbReference type="InterPro" id="IPR005804">
    <property type="entry name" value="FA_desaturase_dom"/>
</dbReference>
<dbReference type="GO" id="GO:0016491">
    <property type="term" value="F:oxidoreductase activity"/>
    <property type="evidence" value="ECO:0007669"/>
    <property type="project" value="UniProtKB-KW"/>
</dbReference>
<feature type="transmembrane region" description="Helical" evidence="1">
    <location>
        <begin position="184"/>
        <end position="203"/>
    </location>
</feature>
<dbReference type="RefSeq" id="WP_335964098.1">
    <property type="nucleotide sequence ID" value="NZ_JAXBLX010000080.1"/>
</dbReference>
<keyword evidence="1" id="KW-0812">Transmembrane</keyword>
<dbReference type="InterPro" id="IPR012171">
    <property type="entry name" value="Fatty_acid_desaturase"/>
</dbReference>
<feature type="transmembrane region" description="Helical" evidence="1">
    <location>
        <begin position="209"/>
        <end position="229"/>
    </location>
</feature>
<feature type="transmembrane region" description="Helical" evidence="1">
    <location>
        <begin position="54"/>
        <end position="74"/>
    </location>
</feature>
<accession>A0ABV6K8K1</accession>
<keyword evidence="1" id="KW-0472">Membrane</keyword>
<name>A0ABV6K8K1_9BACI</name>
<dbReference type="CDD" id="cd03507">
    <property type="entry name" value="Delta12-FADS-like"/>
    <property type="match status" value="1"/>
</dbReference>
<evidence type="ECO:0000259" key="2">
    <source>
        <dbReference type="Pfam" id="PF00487"/>
    </source>
</evidence>
<evidence type="ECO:0000313" key="3">
    <source>
        <dbReference type="EMBL" id="MFC0469626.1"/>
    </source>
</evidence>
<evidence type="ECO:0000313" key="4">
    <source>
        <dbReference type="Proteomes" id="UP001589838"/>
    </source>
</evidence>
<comment type="caution">
    <text evidence="3">The sequence shown here is derived from an EMBL/GenBank/DDBJ whole genome shotgun (WGS) entry which is preliminary data.</text>
</comment>
<evidence type="ECO:0000256" key="1">
    <source>
        <dbReference type="SAM" id="Phobius"/>
    </source>
</evidence>
<dbReference type="PANTHER" id="PTHR19353:SF73">
    <property type="entry name" value="FATTY ACID DESATURASE"/>
    <property type="match status" value="1"/>
</dbReference>
<keyword evidence="1" id="KW-1133">Transmembrane helix</keyword>
<proteinExistence type="predicted"/>
<keyword evidence="4" id="KW-1185">Reference proteome</keyword>
<reference evidence="3 4" key="1">
    <citation type="submission" date="2024-09" db="EMBL/GenBank/DDBJ databases">
        <authorList>
            <person name="Sun Q."/>
            <person name="Mori K."/>
        </authorList>
    </citation>
    <scope>NUCLEOTIDE SEQUENCE [LARGE SCALE GENOMIC DNA]</scope>
    <source>
        <strain evidence="3 4">NCAIM B.02610</strain>
    </source>
</reference>
<gene>
    <name evidence="3" type="ORF">ACFFHM_03550</name>
</gene>